<protein>
    <submittedName>
        <fullName evidence="6">IclR family transcriptional regulator</fullName>
    </submittedName>
</protein>
<dbReference type="InterPro" id="IPR036390">
    <property type="entry name" value="WH_DNA-bd_sf"/>
</dbReference>
<comment type="caution">
    <text evidence="6">The sequence shown here is derived from an EMBL/GenBank/DDBJ whole genome shotgun (WGS) entry which is preliminary data.</text>
</comment>
<dbReference type="Proteomes" id="UP000295244">
    <property type="component" value="Unassembled WGS sequence"/>
</dbReference>
<evidence type="ECO:0000256" key="2">
    <source>
        <dbReference type="ARBA" id="ARBA00023125"/>
    </source>
</evidence>
<evidence type="ECO:0000256" key="3">
    <source>
        <dbReference type="ARBA" id="ARBA00023163"/>
    </source>
</evidence>
<dbReference type="GO" id="GO:0045892">
    <property type="term" value="P:negative regulation of DNA-templated transcription"/>
    <property type="evidence" value="ECO:0007669"/>
    <property type="project" value="TreeGrafter"/>
</dbReference>
<dbReference type="InterPro" id="IPR036388">
    <property type="entry name" value="WH-like_DNA-bd_sf"/>
</dbReference>
<organism evidence="6 7">
    <name type="scientific">Rubrobacter taiwanensis</name>
    <dbReference type="NCBI Taxonomy" id="185139"/>
    <lineage>
        <taxon>Bacteria</taxon>
        <taxon>Bacillati</taxon>
        <taxon>Actinomycetota</taxon>
        <taxon>Rubrobacteria</taxon>
        <taxon>Rubrobacterales</taxon>
        <taxon>Rubrobacteraceae</taxon>
        <taxon>Rubrobacter</taxon>
    </lineage>
</organism>
<dbReference type="InterPro" id="IPR014757">
    <property type="entry name" value="Tscrpt_reg_IclR_C"/>
</dbReference>
<dbReference type="PROSITE" id="PS51077">
    <property type="entry name" value="HTH_ICLR"/>
    <property type="match status" value="1"/>
</dbReference>
<dbReference type="SUPFAM" id="SSF55781">
    <property type="entry name" value="GAF domain-like"/>
    <property type="match status" value="1"/>
</dbReference>
<dbReference type="PROSITE" id="PS51078">
    <property type="entry name" value="ICLR_ED"/>
    <property type="match status" value="1"/>
</dbReference>
<proteinExistence type="predicted"/>
<dbReference type="InterPro" id="IPR050707">
    <property type="entry name" value="HTH_MetabolicPath_Reg"/>
</dbReference>
<keyword evidence="2" id="KW-0238">DNA-binding</keyword>
<evidence type="ECO:0000259" key="4">
    <source>
        <dbReference type="PROSITE" id="PS51077"/>
    </source>
</evidence>
<dbReference type="GO" id="GO:0003677">
    <property type="term" value="F:DNA binding"/>
    <property type="evidence" value="ECO:0007669"/>
    <property type="project" value="UniProtKB-KW"/>
</dbReference>
<gene>
    <name evidence="6" type="ORF">E0L93_01440</name>
</gene>
<dbReference type="Pfam" id="PF01614">
    <property type="entry name" value="IclR_C"/>
    <property type="match status" value="2"/>
</dbReference>
<dbReference type="SMART" id="SM00346">
    <property type="entry name" value="HTH_ICLR"/>
    <property type="match status" value="1"/>
</dbReference>
<accession>A0A4R1BRX5</accession>
<dbReference type="OrthoDB" id="4319317at2"/>
<sequence>MSSLEQGAAGSKSGVGVLDKAVAILAFLAASGPATLAEVVGGTGYSRATVYRLLSALEAHRLVVREDGRYSLGLRLLGWGERALGGAGVISAARPVLEELRDVTGESTQLYVRERDTRVCVAAVERVSGLRDTVPVGAVLPLERGSAGKVILAWAGDRGRHGLDEADLAEIRERGWAESVAEREEGVASVSAPVFGAVGGVVAVVSVSGPIARLGERPGGRLAGPVVAAARKIEGLLMGRGS</sequence>
<dbReference type="PANTHER" id="PTHR30136:SF39">
    <property type="entry name" value="TRANSCRIPTIONAL REGULATORY PROTEIN"/>
    <property type="match status" value="1"/>
</dbReference>
<keyword evidence="1" id="KW-0805">Transcription regulation</keyword>
<dbReference type="EMBL" id="SKBU01000003">
    <property type="protein sequence ID" value="TCJ20514.1"/>
    <property type="molecule type" value="Genomic_DNA"/>
</dbReference>
<name>A0A4R1BRX5_9ACTN</name>
<feature type="domain" description="IclR-ED" evidence="5">
    <location>
        <begin position="75"/>
        <end position="239"/>
    </location>
</feature>
<keyword evidence="7" id="KW-1185">Reference proteome</keyword>
<evidence type="ECO:0000313" key="7">
    <source>
        <dbReference type="Proteomes" id="UP000295244"/>
    </source>
</evidence>
<dbReference type="PANTHER" id="PTHR30136">
    <property type="entry name" value="HELIX-TURN-HELIX TRANSCRIPTIONAL REGULATOR, ICLR FAMILY"/>
    <property type="match status" value="1"/>
</dbReference>
<dbReference type="InterPro" id="IPR029016">
    <property type="entry name" value="GAF-like_dom_sf"/>
</dbReference>
<evidence type="ECO:0000313" key="6">
    <source>
        <dbReference type="EMBL" id="TCJ20514.1"/>
    </source>
</evidence>
<evidence type="ECO:0000256" key="1">
    <source>
        <dbReference type="ARBA" id="ARBA00023015"/>
    </source>
</evidence>
<feature type="domain" description="HTH iclR-type" evidence="4">
    <location>
        <begin position="15"/>
        <end position="74"/>
    </location>
</feature>
<dbReference type="GO" id="GO:0003700">
    <property type="term" value="F:DNA-binding transcription factor activity"/>
    <property type="evidence" value="ECO:0007669"/>
    <property type="project" value="TreeGrafter"/>
</dbReference>
<dbReference type="Gene3D" id="1.10.10.10">
    <property type="entry name" value="Winged helix-like DNA-binding domain superfamily/Winged helix DNA-binding domain"/>
    <property type="match status" value="1"/>
</dbReference>
<keyword evidence="3" id="KW-0804">Transcription</keyword>
<evidence type="ECO:0000259" key="5">
    <source>
        <dbReference type="PROSITE" id="PS51078"/>
    </source>
</evidence>
<dbReference type="Gene3D" id="3.30.450.40">
    <property type="match status" value="2"/>
</dbReference>
<dbReference type="SUPFAM" id="SSF46785">
    <property type="entry name" value="Winged helix' DNA-binding domain"/>
    <property type="match status" value="1"/>
</dbReference>
<dbReference type="RefSeq" id="WP_132687484.1">
    <property type="nucleotide sequence ID" value="NZ_SKBU01000003.1"/>
</dbReference>
<dbReference type="AlphaFoldDB" id="A0A4R1BRX5"/>
<dbReference type="InterPro" id="IPR005471">
    <property type="entry name" value="Tscrpt_reg_IclR_N"/>
</dbReference>
<dbReference type="Pfam" id="PF09339">
    <property type="entry name" value="HTH_IclR"/>
    <property type="match status" value="1"/>
</dbReference>
<reference evidence="6 7" key="1">
    <citation type="submission" date="2019-03" db="EMBL/GenBank/DDBJ databases">
        <title>Whole genome sequence of a novel Rubrobacter taiwanensis strain, isolated from Yellowstone National Park.</title>
        <authorList>
            <person name="Freed S."/>
            <person name="Ramaley R.F."/>
            <person name="Kyndt J.A."/>
        </authorList>
    </citation>
    <scope>NUCLEOTIDE SEQUENCE [LARGE SCALE GENOMIC DNA]</scope>
    <source>
        <strain evidence="6 7">Yellowstone</strain>
    </source>
</reference>